<gene>
    <name evidence="1" type="ORF">PMG25_22020</name>
</gene>
<dbReference type="Proteomes" id="UP001235849">
    <property type="component" value="Unassembled WGS sequence"/>
</dbReference>
<protein>
    <submittedName>
        <fullName evidence="1">Uncharacterized protein</fullName>
    </submittedName>
</protein>
<reference evidence="1 2" key="1">
    <citation type="submission" date="2023-01" db="EMBL/GenBank/DDBJ databases">
        <title>Novel diversity within Roseofilum (Cyanobacteria; Desertifilaceae) from marine benthic mats with descriptions of four novel species.</title>
        <authorList>
            <person name="Wang Y."/>
            <person name="Berthold D.E."/>
            <person name="Hu J."/>
            <person name="Lefler F.W."/>
            <person name="Laughinghouse H.D. IV."/>
        </authorList>
    </citation>
    <scope>NUCLEOTIDE SEQUENCE [LARGE SCALE GENOMIC DNA]</scope>
    <source>
        <strain evidence="1 2">BLCC-M114</strain>
    </source>
</reference>
<keyword evidence="2" id="KW-1185">Reference proteome</keyword>
<name>A0ABT7BC74_9CYAN</name>
<evidence type="ECO:0000313" key="2">
    <source>
        <dbReference type="Proteomes" id="UP001235849"/>
    </source>
</evidence>
<dbReference type="RefSeq" id="WP_283769040.1">
    <property type="nucleotide sequence ID" value="NZ_JAQOSO010000113.1"/>
</dbReference>
<sequence>MASESLLTQFPYDNIALLWGATRYLCHRNPTQVAHGSLRHDYRVDRDRFILLCSIRNDWT</sequence>
<accession>A0ABT7BC74</accession>
<dbReference type="EMBL" id="JAQOSO010000113">
    <property type="protein sequence ID" value="MDJ1176770.1"/>
    <property type="molecule type" value="Genomic_DNA"/>
</dbReference>
<evidence type="ECO:0000313" key="1">
    <source>
        <dbReference type="EMBL" id="MDJ1176770.1"/>
    </source>
</evidence>
<proteinExistence type="predicted"/>
<comment type="caution">
    <text evidence="1">The sequence shown here is derived from an EMBL/GenBank/DDBJ whole genome shotgun (WGS) entry which is preliminary data.</text>
</comment>
<organism evidence="1 2">
    <name type="scientific">Roseofilum capinflatum BLCC-M114</name>
    <dbReference type="NCBI Taxonomy" id="3022440"/>
    <lineage>
        <taxon>Bacteria</taxon>
        <taxon>Bacillati</taxon>
        <taxon>Cyanobacteriota</taxon>
        <taxon>Cyanophyceae</taxon>
        <taxon>Desertifilales</taxon>
        <taxon>Desertifilaceae</taxon>
        <taxon>Roseofilum</taxon>
        <taxon>Roseofilum capinflatum</taxon>
    </lineage>
</organism>